<proteinExistence type="predicted"/>
<dbReference type="SUPFAM" id="SSF102114">
    <property type="entry name" value="Radical SAM enzymes"/>
    <property type="match status" value="1"/>
</dbReference>
<dbReference type="STRING" id="1802202.A2730_01085"/>
<dbReference type="EMBL" id="MHOO01000011">
    <property type="protein sequence ID" value="OGZ63865.1"/>
    <property type="molecule type" value="Genomic_DNA"/>
</dbReference>
<dbReference type="Gene3D" id="3.20.20.70">
    <property type="entry name" value="Aldolase class I"/>
    <property type="match status" value="1"/>
</dbReference>
<protein>
    <submittedName>
        <fullName evidence="1">Uncharacterized protein</fullName>
    </submittedName>
</protein>
<reference evidence="1 2" key="1">
    <citation type="journal article" date="2016" name="Nat. Commun.">
        <title>Thousands of microbial genomes shed light on interconnected biogeochemical processes in an aquifer system.</title>
        <authorList>
            <person name="Anantharaman K."/>
            <person name="Brown C.T."/>
            <person name="Hug L.A."/>
            <person name="Sharon I."/>
            <person name="Castelle C.J."/>
            <person name="Probst A.J."/>
            <person name="Thomas B.C."/>
            <person name="Singh A."/>
            <person name="Wilkins M.J."/>
            <person name="Karaoz U."/>
            <person name="Brodie E.L."/>
            <person name="Williams K.H."/>
            <person name="Hubbard S.S."/>
            <person name="Banfield J.F."/>
        </authorList>
    </citation>
    <scope>NUCLEOTIDE SEQUENCE [LARGE SCALE GENOMIC DNA]</scope>
</reference>
<name>A0A1G2HN58_9BACT</name>
<accession>A0A1G2HN58</accession>
<gene>
    <name evidence="1" type="ORF">A2730_01085</name>
</gene>
<dbReference type="InterPro" id="IPR013785">
    <property type="entry name" value="Aldolase_TIM"/>
</dbReference>
<organism evidence="1 2">
    <name type="scientific">Candidatus Staskawiczbacteria bacterium RIFCSPHIGHO2_01_FULL_39_25</name>
    <dbReference type="NCBI Taxonomy" id="1802202"/>
    <lineage>
        <taxon>Bacteria</taxon>
        <taxon>Candidatus Staskawicziibacteriota</taxon>
    </lineage>
</organism>
<comment type="caution">
    <text evidence="1">The sequence shown here is derived from an EMBL/GenBank/DDBJ whole genome shotgun (WGS) entry which is preliminary data.</text>
</comment>
<dbReference type="AlphaFoldDB" id="A0A1G2HN58"/>
<dbReference type="InterPro" id="IPR058240">
    <property type="entry name" value="rSAM_sf"/>
</dbReference>
<sequence>MNALFDDRNAHLLRAYLARHVPEIGSAENLEVSVMVVNAADQCALTCPNCLFSAAMAKKIFGGSPPRLSMDQMRIFVKIMNEAKAQLLVFSGGGESYENMDAMCYAVENLENIHEVVTITSVYFAESAEATERMLDRFIDAMRRGNKMRGRNLTFILRISYDTFHNVSVENVLHAIRYAVARSDDGINIRPVVRTILDPNQNLDIQLAQRLGAELLPEKNPSDPVINLPIIDAFPTRWLVTGDMEIPVIYKPTYFLGFAKKMSKQDVPGTSWSDVKKVEEIGDSFFNLSMRGTHGEGHNFYETVLRGYTYWRSKLGQVPNYNTPRQFHSRRLSVYLPANGRMIVNASSPDSWQPVEHINSWKGYWETISRDVLQLTAVTRPTDVLLGYAREVEPGIDSLLDMRNFVFQVAYSAMETPALRLYTTMRLLQDYAKHGIMFADHVVRELTGIPQNDLANAYQAAKHFRLVEKDEASHPEVIDPIIGNQMSIWTEDLNQLCQPSANLKDLTEFIRQERRT</sequence>
<evidence type="ECO:0000313" key="1">
    <source>
        <dbReference type="EMBL" id="OGZ63865.1"/>
    </source>
</evidence>
<evidence type="ECO:0000313" key="2">
    <source>
        <dbReference type="Proteomes" id="UP000176855"/>
    </source>
</evidence>
<dbReference type="Proteomes" id="UP000176855">
    <property type="component" value="Unassembled WGS sequence"/>
</dbReference>